<evidence type="ECO:0000313" key="9">
    <source>
        <dbReference type="EMBL" id="CAE0709263.1"/>
    </source>
</evidence>
<evidence type="ECO:0000256" key="3">
    <source>
        <dbReference type="ARBA" id="ARBA00022989"/>
    </source>
</evidence>
<organism evidence="9">
    <name type="scientific">Pseudo-nitzschia australis</name>
    <dbReference type="NCBI Taxonomy" id="44445"/>
    <lineage>
        <taxon>Eukaryota</taxon>
        <taxon>Sar</taxon>
        <taxon>Stramenopiles</taxon>
        <taxon>Ochrophyta</taxon>
        <taxon>Bacillariophyta</taxon>
        <taxon>Bacillariophyceae</taxon>
        <taxon>Bacillariophycidae</taxon>
        <taxon>Bacillariales</taxon>
        <taxon>Bacillariaceae</taxon>
        <taxon>Pseudo-nitzschia</taxon>
    </lineage>
</organism>
<feature type="transmembrane region" description="Helical" evidence="7">
    <location>
        <begin position="284"/>
        <end position="302"/>
    </location>
</feature>
<keyword evidence="3 7" id="KW-1133">Transmembrane helix</keyword>
<accession>A0A7S4AAP2</accession>
<sequence>MSFSRRKSPELPNANTNADVHDASKSGIYYNNGNGLRRRYSKPVNHQEGPPIEAEKKHEGETNTGPHKIPHGIPKRLTPFFHINDTNPTQLPVAGYLTPPRSQSPNAGMDGAPVSPLPDIEGQHLQVKKNPRHDFDEDVSFNFTSLATDSGTDSLNNSVLSSIDIDSGDTDEDVNTIDTKGKKSGTHGINDGGDKSYSNHSDIHSDNDLSIGSDQNEPTNSNLHYVIEKIQSSRRFCGKLINNTPVMLTIIFLILINALLMGVSTTKWVYLNPQIRDIFERLDLAFLWIFSVEVVMQLYYYGPAFFLDSWLVFDFMVVGLCWVTSIAMTEDESDLQVLRSFRIFRAFRLVTRVKPLRDLVLALGDVLPRMAAIMCLLVIIFYIFAVLFTELFGRFECLDDGNSCHLKAQDETNYFLYFESLHMSGFACFQMMTMEWAEICRGIMYQTGNDYFQLLFYLFVMIAGFIVFNLIVAVVVEAVATTEETIRALDGIEDNSPKAKLEEAQERIDLLQSHLNEMMNQQEQIQCMLEAMAGELLHLETERMKAVYRENVLRKRMNRRVKYQKQFESANVASSRELIGGNSLNADSLHDSVTSEGRMKKAKPVWTARPSLTKDGSGKSVGTDRSKDSTSSGSPRRDERKSRTSIKKKSIMNWTVRPGGMKKEGSGKSLGTHKSYESMLSEYNSSNDDTNSAHFKRPSRIESKSRSKSTGHYDRDSEHKKKKRARDNWKKMLAVPSTGI</sequence>
<dbReference type="GO" id="GO:0005248">
    <property type="term" value="F:voltage-gated sodium channel activity"/>
    <property type="evidence" value="ECO:0007669"/>
    <property type="project" value="TreeGrafter"/>
</dbReference>
<feature type="transmembrane region" description="Helical" evidence="7">
    <location>
        <begin position="370"/>
        <end position="393"/>
    </location>
</feature>
<feature type="compositionally biased region" description="Polar residues" evidence="6">
    <location>
        <begin position="582"/>
        <end position="595"/>
    </location>
</feature>
<feature type="region of interest" description="Disordered" evidence="6">
    <location>
        <begin position="1"/>
        <end position="73"/>
    </location>
</feature>
<feature type="compositionally biased region" description="Polar residues" evidence="6">
    <location>
        <begin position="208"/>
        <end position="217"/>
    </location>
</feature>
<evidence type="ECO:0000256" key="2">
    <source>
        <dbReference type="ARBA" id="ARBA00022692"/>
    </source>
</evidence>
<evidence type="ECO:0000256" key="5">
    <source>
        <dbReference type="SAM" id="Coils"/>
    </source>
</evidence>
<dbReference type="SUPFAM" id="SSF81324">
    <property type="entry name" value="Voltage-gated potassium channels"/>
    <property type="match status" value="1"/>
</dbReference>
<dbReference type="PANTHER" id="PTHR10037">
    <property type="entry name" value="VOLTAGE-GATED CATION CHANNEL CALCIUM AND SODIUM"/>
    <property type="match status" value="1"/>
</dbReference>
<reference evidence="9" key="1">
    <citation type="submission" date="2021-01" db="EMBL/GenBank/DDBJ databases">
        <authorList>
            <person name="Corre E."/>
            <person name="Pelletier E."/>
            <person name="Niang G."/>
            <person name="Scheremetjew M."/>
            <person name="Finn R."/>
            <person name="Kale V."/>
            <person name="Holt S."/>
            <person name="Cochrane G."/>
            <person name="Meng A."/>
            <person name="Brown T."/>
            <person name="Cohen L."/>
        </authorList>
    </citation>
    <scope>NUCLEOTIDE SEQUENCE</scope>
    <source>
        <strain evidence="9">10249 10 AB</strain>
    </source>
</reference>
<keyword evidence="4 7" id="KW-0472">Membrane</keyword>
<name>A0A7S4AAP2_9STRA</name>
<gene>
    <name evidence="9" type="ORF">PAUS00366_LOCUS1983</name>
</gene>
<feature type="region of interest" description="Disordered" evidence="6">
    <location>
        <begin position="161"/>
        <end position="217"/>
    </location>
</feature>
<protein>
    <recommendedName>
        <fullName evidence="8">Ion transport domain-containing protein</fullName>
    </recommendedName>
</protein>
<feature type="transmembrane region" description="Helical" evidence="7">
    <location>
        <begin position="454"/>
        <end position="480"/>
    </location>
</feature>
<keyword evidence="2 7" id="KW-0812">Transmembrane</keyword>
<dbReference type="InterPro" id="IPR005821">
    <property type="entry name" value="Ion_trans_dom"/>
</dbReference>
<evidence type="ECO:0000256" key="1">
    <source>
        <dbReference type="ARBA" id="ARBA00004141"/>
    </source>
</evidence>
<dbReference type="Gene3D" id="1.20.120.350">
    <property type="entry name" value="Voltage-gated potassium channels. Chain C"/>
    <property type="match status" value="1"/>
</dbReference>
<feature type="domain" description="Ion transport" evidence="8">
    <location>
        <begin position="248"/>
        <end position="484"/>
    </location>
</feature>
<feature type="compositionally biased region" description="Acidic residues" evidence="6">
    <location>
        <begin position="166"/>
        <end position="175"/>
    </location>
</feature>
<dbReference type="GO" id="GO:0001518">
    <property type="term" value="C:voltage-gated sodium channel complex"/>
    <property type="evidence" value="ECO:0007669"/>
    <property type="project" value="TreeGrafter"/>
</dbReference>
<dbReference type="AlphaFoldDB" id="A0A7S4AAP2"/>
<evidence type="ECO:0000259" key="8">
    <source>
        <dbReference type="Pfam" id="PF00520"/>
    </source>
</evidence>
<comment type="subcellular location">
    <subcellularLocation>
        <location evidence="1">Membrane</location>
        <topology evidence="1">Multi-pass membrane protein</topology>
    </subcellularLocation>
</comment>
<dbReference type="Pfam" id="PF00520">
    <property type="entry name" value="Ion_trans"/>
    <property type="match status" value="1"/>
</dbReference>
<dbReference type="InterPro" id="IPR043203">
    <property type="entry name" value="VGCC_Ca_Na"/>
</dbReference>
<feature type="transmembrane region" description="Helical" evidence="7">
    <location>
        <begin position="240"/>
        <end position="264"/>
    </location>
</feature>
<dbReference type="InterPro" id="IPR027359">
    <property type="entry name" value="Volt_channel_dom_sf"/>
</dbReference>
<evidence type="ECO:0000256" key="4">
    <source>
        <dbReference type="ARBA" id="ARBA00023136"/>
    </source>
</evidence>
<keyword evidence="5" id="KW-0175">Coiled coil</keyword>
<feature type="region of interest" description="Disordered" evidence="6">
    <location>
        <begin position="581"/>
        <end position="740"/>
    </location>
</feature>
<proteinExistence type="predicted"/>
<feature type="compositionally biased region" description="Basic and acidic residues" evidence="6">
    <location>
        <begin position="699"/>
        <end position="719"/>
    </location>
</feature>
<feature type="compositionally biased region" description="Polar residues" evidence="6">
    <location>
        <begin position="681"/>
        <end position="693"/>
    </location>
</feature>
<dbReference type="PANTHER" id="PTHR10037:SF62">
    <property type="entry name" value="SODIUM CHANNEL PROTEIN 60E"/>
    <property type="match status" value="1"/>
</dbReference>
<evidence type="ECO:0000256" key="7">
    <source>
        <dbReference type="SAM" id="Phobius"/>
    </source>
</evidence>
<feature type="coiled-coil region" evidence="5">
    <location>
        <begin position="501"/>
        <end position="531"/>
    </location>
</feature>
<evidence type="ECO:0000256" key="6">
    <source>
        <dbReference type="SAM" id="MobiDB-lite"/>
    </source>
</evidence>
<dbReference type="EMBL" id="HBIX01002635">
    <property type="protein sequence ID" value="CAE0709263.1"/>
    <property type="molecule type" value="Transcribed_RNA"/>
</dbReference>
<dbReference type="Gene3D" id="1.10.287.70">
    <property type="match status" value="1"/>
</dbReference>